<reference evidence="1 2" key="1">
    <citation type="submission" date="2019-11" db="EMBL/GenBank/DDBJ databases">
        <title>Complete genome sequence of Corynebacterium kalinowskii 1959, a novel Corynebacterium species isolated from soil of a small paddock in Vilsendorf, Germany.</title>
        <authorList>
            <person name="Schaffert L."/>
            <person name="Ruwe M."/>
            <person name="Milse J."/>
            <person name="Hanuschka K."/>
            <person name="Ortseifen V."/>
            <person name="Droste J."/>
            <person name="Brandt D."/>
            <person name="Schlueter L."/>
            <person name="Kutter Y."/>
            <person name="Vinke S."/>
            <person name="Viehoefer P."/>
            <person name="Jacob L."/>
            <person name="Luebke N.-C."/>
            <person name="Schulte-Berndt E."/>
            <person name="Hain C."/>
            <person name="Linder M."/>
            <person name="Schmidt P."/>
            <person name="Wollenschlaeger L."/>
            <person name="Luttermann T."/>
            <person name="Thieme E."/>
            <person name="Hassa J."/>
            <person name="Haak M."/>
            <person name="Wittchen M."/>
            <person name="Mentz A."/>
            <person name="Persicke M."/>
            <person name="Busche T."/>
            <person name="Ruckert C."/>
        </authorList>
    </citation>
    <scope>NUCLEOTIDE SEQUENCE [LARGE SCALE GENOMIC DNA]</scope>
    <source>
        <strain evidence="1 2">2039</strain>
    </source>
</reference>
<dbReference type="AlphaFoldDB" id="A0A6B8VXH7"/>
<keyword evidence="2" id="KW-1185">Reference proteome</keyword>
<name>A0A6B8VXH7_9CORY</name>
<organism evidence="1 2">
    <name type="scientific">Corynebacterium occultum</name>
    <dbReference type="NCBI Taxonomy" id="2675219"/>
    <lineage>
        <taxon>Bacteria</taxon>
        <taxon>Bacillati</taxon>
        <taxon>Actinomycetota</taxon>
        <taxon>Actinomycetes</taxon>
        <taxon>Mycobacteriales</taxon>
        <taxon>Corynebacteriaceae</taxon>
        <taxon>Corynebacterium</taxon>
    </lineage>
</organism>
<proteinExistence type="predicted"/>
<protein>
    <submittedName>
        <fullName evidence="1">Uncharacterized protein</fullName>
    </submittedName>
</protein>
<dbReference type="Proteomes" id="UP000424462">
    <property type="component" value="Chromosome"/>
</dbReference>
<dbReference type="EMBL" id="CP046455">
    <property type="protein sequence ID" value="QGU07779.1"/>
    <property type="molecule type" value="Genomic_DNA"/>
</dbReference>
<dbReference type="KEGG" id="cok:COCCU_09275"/>
<accession>A0A6B8VXH7</accession>
<gene>
    <name evidence="1" type="ORF">COCCU_09275</name>
</gene>
<evidence type="ECO:0000313" key="1">
    <source>
        <dbReference type="EMBL" id="QGU07779.1"/>
    </source>
</evidence>
<evidence type="ECO:0000313" key="2">
    <source>
        <dbReference type="Proteomes" id="UP000424462"/>
    </source>
</evidence>
<sequence length="81" mass="8542">MLPFGRYVRSLLALRSRGSGRLDLDCVVYSTDTDPTSPALPLTPGIPDSPTPWLNRTVYQAGLPAAGKAGGGQCLVGGERR</sequence>